<keyword evidence="2" id="KW-0732">Signal</keyword>
<keyword evidence="1" id="KW-0472">Membrane</keyword>
<dbReference type="GeneID" id="22913103"/>
<accession>A0A023B5V4</accession>
<dbReference type="AlphaFoldDB" id="A0A023B5V4"/>
<feature type="chain" id="PRO_5001511558" evidence="2">
    <location>
        <begin position="21"/>
        <end position="157"/>
    </location>
</feature>
<keyword evidence="1" id="KW-1133">Transmembrane helix</keyword>
<name>A0A023B5V4_GRENI</name>
<proteinExistence type="predicted"/>
<keyword evidence="1 3" id="KW-0812">Transmembrane</keyword>
<feature type="signal peptide" evidence="2">
    <location>
        <begin position="1"/>
        <end position="20"/>
    </location>
</feature>
<protein>
    <submittedName>
        <fullName evidence="3">Transmembrane protein</fullName>
    </submittedName>
</protein>
<evidence type="ECO:0000256" key="2">
    <source>
        <dbReference type="SAM" id="SignalP"/>
    </source>
</evidence>
<evidence type="ECO:0000256" key="1">
    <source>
        <dbReference type="SAM" id="Phobius"/>
    </source>
</evidence>
<keyword evidence="4" id="KW-1185">Reference proteome</keyword>
<gene>
    <name evidence="3" type="ORF">GNI_087040</name>
</gene>
<feature type="transmembrane region" description="Helical" evidence="1">
    <location>
        <begin position="97"/>
        <end position="117"/>
    </location>
</feature>
<dbReference type="RefSeq" id="XP_011130691.1">
    <property type="nucleotide sequence ID" value="XM_011132389.1"/>
</dbReference>
<organism evidence="3 4">
    <name type="scientific">Gregarina niphandrodes</name>
    <name type="common">Septate eugregarine</name>
    <dbReference type="NCBI Taxonomy" id="110365"/>
    <lineage>
        <taxon>Eukaryota</taxon>
        <taxon>Sar</taxon>
        <taxon>Alveolata</taxon>
        <taxon>Apicomplexa</taxon>
        <taxon>Conoidasida</taxon>
        <taxon>Gregarinasina</taxon>
        <taxon>Eugregarinorida</taxon>
        <taxon>Gregarinidae</taxon>
        <taxon>Gregarina</taxon>
    </lineage>
</organism>
<sequence length="157" mass="16528">MTGVLRVLTALVAVAAGASSNPNWPCTGVVPRGKYTQAACEAECQTMLSACKREQLADNNAVFACVIEKVDMTKCEFHTTSSAGDAPKTSWYKKGGVVAGASAGLAALVGLGGYGLYRRRNNRAEVQEAENGLTDGAYYNKEGVLVDQNGNPVDTEF</sequence>
<evidence type="ECO:0000313" key="4">
    <source>
        <dbReference type="Proteomes" id="UP000019763"/>
    </source>
</evidence>
<reference evidence="3" key="1">
    <citation type="submission" date="2013-12" db="EMBL/GenBank/DDBJ databases">
        <authorList>
            <person name="Omoto C.K."/>
            <person name="Sibley D."/>
            <person name="Venepally P."/>
            <person name="Hadjithomas M."/>
            <person name="Karamycheva S."/>
            <person name="Brunk B."/>
            <person name="Roos D."/>
            <person name="Caler E."/>
            <person name="Lorenzi H."/>
        </authorList>
    </citation>
    <scope>NUCLEOTIDE SEQUENCE</scope>
</reference>
<dbReference type="EMBL" id="AFNH02000654">
    <property type="protein sequence ID" value="EZG63299.1"/>
    <property type="molecule type" value="Genomic_DNA"/>
</dbReference>
<dbReference type="VEuPathDB" id="CryptoDB:GNI_087040"/>
<comment type="caution">
    <text evidence="3">The sequence shown here is derived from an EMBL/GenBank/DDBJ whole genome shotgun (WGS) entry which is preliminary data.</text>
</comment>
<dbReference type="Proteomes" id="UP000019763">
    <property type="component" value="Unassembled WGS sequence"/>
</dbReference>
<evidence type="ECO:0000313" key="3">
    <source>
        <dbReference type="EMBL" id="EZG63299.1"/>
    </source>
</evidence>